<proteinExistence type="predicted"/>
<dbReference type="InterPro" id="IPR025463">
    <property type="entry name" value="DUF4314"/>
</dbReference>
<evidence type="ECO:0000313" key="2">
    <source>
        <dbReference type="EMBL" id="CDC77505.1"/>
    </source>
</evidence>
<dbReference type="STRING" id="1263015.BN580_00459"/>
<name>R6TZC2_9BACT</name>
<gene>
    <name evidence="2" type="ORF">BN580_00459</name>
</gene>
<comment type="caution">
    <text evidence="2">The sequence shown here is derived from an EMBL/GenBank/DDBJ whole genome shotgun (WGS) entry which is preliminary data.</text>
</comment>
<evidence type="ECO:0000313" key="3">
    <source>
        <dbReference type="Proteomes" id="UP000017938"/>
    </source>
</evidence>
<organism evidence="2 3">
    <name type="scientific">Candidatus Colimorpha enterica</name>
    <dbReference type="NCBI Taxonomy" id="3083063"/>
    <lineage>
        <taxon>Bacteria</taxon>
        <taxon>Pseudomonadati</taxon>
        <taxon>Bacteroidota</taxon>
        <taxon>Bacteroidia</taxon>
        <taxon>Bacteroidales</taxon>
        <taxon>Candidatus Colimorpha</taxon>
    </lineage>
</organism>
<accession>R6TZC2</accession>
<protein>
    <recommendedName>
        <fullName evidence="1">DUF4314 domain-containing protein</fullName>
    </recommendedName>
</protein>
<reference evidence="2" key="1">
    <citation type="submission" date="2012-11" db="EMBL/GenBank/DDBJ databases">
        <title>Dependencies among metagenomic species, viruses, plasmids and units of genetic variation.</title>
        <authorList>
            <person name="Nielsen H.B."/>
            <person name="Almeida M."/>
            <person name="Juncker A.S."/>
            <person name="Rasmussen S."/>
            <person name="Li J."/>
            <person name="Sunagawa S."/>
            <person name="Plichta D."/>
            <person name="Gautier L."/>
            <person name="Le Chatelier E."/>
            <person name="Peletier E."/>
            <person name="Bonde I."/>
            <person name="Nielsen T."/>
            <person name="Manichanh C."/>
            <person name="Arumugam M."/>
            <person name="Batto J."/>
            <person name="Santos M.B.Q.D."/>
            <person name="Blom N."/>
            <person name="Borruel N."/>
            <person name="Burgdorf K.S."/>
            <person name="Boumezbeur F."/>
            <person name="Casellas F."/>
            <person name="Dore J."/>
            <person name="Guarner F."/>
            <person name="Hansen T."/>
            <person name="Hildebrand F."/>
            <person name="Kaas R.S."/>
            <person name="Kennedy S."/>
            <person name="Kristiansen K."/>
            <person name="Kultima J.R."/>
            <person name="Leonard P."/>
            <person name="Levenez F."/>
            <person name="Lund O."/>
            <person name="Moumen B."/>
            <person name="Le Paslier D."/>
            <person name="Pons N."/>
            <person name="Pedersen O."/>
            <person name="Prifti E."/>
            <person name="Qin J."/>
            <person name="Raes J."/>
            <person name="Tap J."/>
            <person name="Tims S."/>
            <person name="Ussery D.W."/>
            <person name="Yamada T."/>
            <person name="MetaHit consortium"/>
            <person name="Renault P."/>
            <person name="Sicheritz-Ponten T."/>
            <person name="Bork P."/>
            <person name="Wang J."/>
            <person name="Brunak S."/>
            <person name="Ehrlich S.D."/>
        </authorList>
    </citation>
    <scope>NUCLEOTIDE SEQUENCE [LARGE SCALE GENOMIC DNA]</scope>
</reference>
<sequence length="251" mass="28547">MNEWERAARMAERYKKIYHPGMRIELIEMGDDPQKIPSGTRGTVVGVDDIGNILMKWDNGRSLSLIPGEDSFQTLTPEQIYEEKLEKRHNDFINAVNHEVIPKINWKEFAEAQAVKDNSYAAGILAELHNAYVGAYGSDVIDREMGMLQVPALINANDGLIYPALVCIDTESSGEHWGTTFFSPRGIFEQNGVEYPSEDRAFLRSLIPYDYYYTPIYENDIHVDWDECPTEISDILLSVNGEDQTEGPEFE</sequence>
<feature type="domain" description="DUF4314" evidence="1">
    <location>
        <begin position="10"/>
        <end position="74"/>
    </location>
</feature>
<dbReference type="Pfam" id="PF14192">
    <property type="entry name" value="DUF4314"/>
    <property type="match status" value="1"/>
</dbReference>
<dbReference type="Proteomes" id="UP000017938">
    <property type="component" value="Unassembled WGS sequence"/>
</dbReference>
<dbReference type="AlphaFoldDB" id="R6TZC2"/>
<evidence type="ECO:0000259" key="1">
    <source>
        <dbReference type="Pfam" id="PF14192"/>
    </source>
</evidence>
<dbReference type="EMBL" id="CBFW010000438">
    <property type="protein sequence ID" value="CDC77505.1"/>
    <property type="molecule type" value="Genomic_DNA"/>
</dbReference>